<evidence type="ECO:0000259" key="4">
    <source>
        <dbReference type="Pfam" id="PF04389"/>
    </source>
</evidence>
<protein>
    <submittedName>
        <fullName evidence="5">Glutamine cyclotransferase</fullName>
    </submittedName>
</protein>
<sequence length="326" mass="36288">MSISKLFLGAALFCLLCFHTACKPESQKIPQEQIQVKVPVFDADAAYELVKKQLEFGPRYTNSAGHAQIRDWLLEQANTYADEVIRQDFTAQAYNGETLNGTNIIARYKPEIAERILLCAHYDTRHIADKDTVDQDQPILGADDGASGVAVLLEIARQLQTNPIPMGVDLVFFDAEDYGADTGGQTESWGLGSQYWANNLHESDYQVKYGILLDMVGARNARFTKEGNSRASAGPVVDKIWELAARMNKQQYFVDVNTGSVVDDHYFIIREAGIPMVDIINHPVENMFGFYHHTHQDNLDVIDPTSLQAAGQVVLAVVYNESNGKL</sequence>
<reference evidence="5 6" key="1">
    <citation type="submission" date="2017-10" db="EMBL/GenBank/DDBJ databases">
        <title>The draft genome sequence of Lewinella nigricans NBRC 102662.</title>
        <authorList>
            <person name="Wang K."/>
        </authorList>
    </citation>
    <scope>NUCLEOTIDE SEQUENCE [LARGE SCALE GENOMIC DNA]</scope>
    <source>
        <strain evidence="5 6">NBRC 102662</strain>
    </source>
</reference>
<proteinExistence type="predicted"/>
<dbReference type="Pfam" id="PF04389">
    <property type="entry name" value="Peptidase_M28"/>
    <property type="match status" value="1"/>
</dbReference>
<dbReference type="GO" id="GO:0008270">
    <property type="term" value="F:zinc ion binding"/>
    <property type="evidence" value="ECO:0007669"/>
    <property type="project" value="TreeGrafter"/>
</dbReference>
<dbReference type="RefSeq" id="WP_099152941.1">
    <property type="nucleotide sequence ID" value="NZ_PDUD01000030.1"/>
</dbReference>
<feature type="chain" id="PRO_5013130256" evidence="3">
    <location>
        <begin position="24"/>
        <end position="326"/>
    </location>
</feature>
<dbReference type="PANTHER" id="PTHR12283">
    <property type="entry name" value="GLUTAMINYL-PEPTIDE CYCLOTRANSFERASE"/>
    <property type="match status" value="1"/>
</dbReference>
<evidence type="ECO:0000313" key="5">
    <source>
        <dbReference type="EMBL" id="PHN03614.1"/>
    </source>
</evidence>
<evidence type="ECO:0000256" key="1">
    <source>
        <dbReference type="ARBA" id="ARBA00022679"/>
    </source>
</evidence>
<dbReference type="Proteomes" id="UP000223913">
    <property type="component" value="Unassembled WGS sequence"/>
</dbReference>
<organism evidence="5 6">
    <name type="scientific">Flavilitoribacter nigricans (strain ATCC 23147 / DSM 23189 / NBRC 102662 / NCIMB 1420 / SS-2)</name>
    <name type="common">Lewinella nigricans</name>
    <dbReference type="NCBI Taxonomy" id="1122177"/>
    <lineage>
        <taxon>Bacteria</taxon>
        <taxon>Pseudomonadati</taxon>
        <taxon>Bacteroidota</taxon>
        <taxon>Saprospiria</taxon>
        <taxon>Saprospirales</taxon>
        <taxon>Lewinellaceae</taxon>
        <taxon>Flavilitoribacter</taxon>
    </lineage>
</organism>
<dbReference type="EMBL" id="PDUD01000030">
    <property type="protein sequence ID" value="PHN03614.1"/>
    <property type="molecule type" value="Genomic_DNA"/>
</dbReference>
<evidence type="ECO:0000313" key="6">
    <source>
        <dbReference type="Proteomes" id="UP000223913"/>
    </source>
</evidence>
<dbReference type="OrthoDB" id="9773494at2"/>
<name>A0A2D0N538_FLAN2</name>
<gene>
    <name evidence="5" type="ORF">CRP01_25485</name>
</gene>
<dbReference type="Gene3D" id="3.40.630.10">
    <property type="entry name" value="Zn peptidases"/>
    <property type="match status" value="1"/>
</dbReference>
<keyword evidence="1 5" id="KW-0808">Transferase</keyword>
<evidence type="ECO:0000256" key="2">
    <source>
        <dbReference type="ARBA" id="ARBA00023315"/>
    </source>
</evidence>
<evidence type="ECO:0000256" key="3">
    <source>
        <dbReference type="SAM" id="SignalP"/>
    </source>
</evidence>
<dbReference type="SUPFAM" id="SSF53187">
    <property type="entry name" value="Zn-dependent exopeptidases"/>
    <property type="match status" value="1"/>
</dbReference>
<dbReference type="GO" id="GO:0016603">
    <property type="term" value="F:glutaminyl-peptide cyclotransferase activity"/>
    <property type="evidence" value="ECO:0007669"/>
    <property type="project" value="TreeGrafter"/>
</dbReference>
<comment type="caution">
    <text evidence="5">The sequence shown here is derived from an EMBL/GenBank/DDBJ whole genome shotgun (WGS) entry which is preliminary data.</text>
</comment>
<accession>A0A2D0N538</accession>
<feature type="domain" description="Peptidase M28" evidence="4">
    <location>
        <begin position="103"/>
        <end position="318"/>
    </location>
</feature>
<dbReference type="InterPro" id="IPR040234">
    <property type="entry name" value="QC/QCL"/>
</dbReference>
<feature type="signal peptide" evidence="3">
    <location>
        <begin position="1"/>
        <end position="23"/>
    </location>
</feature>
<dbReference type="InterPro" id="IPR007484">
    <property type="entry name" value="Peptidase_M28"/>
</dbReference>
<keyword evidence="2" id="KW-0012">Acyltransferase</keyword>
<dbReference type="PANTHER" id="PTHR12283:SF6">
    <property type="entry name" value="GLUTAMINYL-PEPTIDE CYCLOTRANSFERASE-RELATED"/>
    <property type="match status" value="1"/>
</dbReference>
<keyword evidence="3" id="KW-0732">Signal</keyword>
<keyword evidence="6" id="KW-1185">Reference proteome</keyword>
<dbReference type="AlphaFoldDB" id="A0A2D0N538"/>